<keyword evidence="3" id="KW-1185">Reference proteome</keyword>
<evidence type="ECO:0000313" key="2">
    <source>
        <dbReference type="EMBL" id="KAJ0211741.1"/>
    </source>
</evidence>
<dbReference type="SUPFAM" id="SSF53098">
    <property type="entry name" value="Ribonuclease H-like"/>
    <property type="match status" value="1"/>
</dbReference>
<organism evidence="2 3">
    <name type="scientific">Lactuca sativa</name>
    <name type="common">Garden lettuce</name>
    <dbReference type="NCBI Taxonomy" id="4236"/>
    <lineage>
        <taxon>Eukaryota</taxon>
        <taxon>Viridiplantae</taxon>
        <taxon>Streptophyta</taxon>
        <taxon>Embryophyta</taxon>
        <taxon>Tracheophyta</taxon>
        <taxon>Spermatophyta</taxon>
        <taxon>Magnoliopsida</taxon>
        <taxon>eudicotyledons</taxon>
        <taxon>Gunneridae</taxon>
        <taxon>Pentapetalae</taxon>
        <taxon>asterids</taxon>
        <taxon>campanulids</taxon>
        <taxon>Asterales</taxon>
        <taxon>Asteraceae</taxon>
        <taxon>Cichorioideae</taxon>
        <taxon>Cichorieae</taxon>
        <taxon>Lactucinae</taxon>
        <taxon>Lactuca</taxon>
    </lineage>
</organism>
<dbReference type="AlphaFoldDB" id="A0A9R1VSH9"/>
<dbReference type="EMBL" id="NBSK02000004">
    <property type="protein sequence ID" value="KAJ0211741.1"/>
    <property type="molecule type" value="Genomic_DNA"/>
</dbReference>
<sequence length="212" mass="24423">MKAFERIAKNADEERVLLEQFASFHMKKGIYSMAATQMDAVTMEPIDWWLSYGSKTPELADVAKKVLSQPISSSSAERNWSSYSYIQNVKRNCLNCKTANKLVFIHSNLRLQSRFFEEYNQALTKSGTLILITQTWKAIELELRIGTYLILFYQFNILEREYANFICGMLVWKFTSDSRDHVEVPTVMSQDHVGVPVAASKRPHGGFPWHLV</sequence>
<reference evidence="2 3" key="1">
    <citation type="journal article" date="2017" name="Nat. Commun.">
        <title>Genome assembly with in vitro proximity ligation data and whole-genome triplication in lettuce.</title>
        <authorList>
            <person name="Reyes-Chin-Wo S."/>
            <person name="Wang Z."/>
            <person name="Yang X."/>
            <person name="Kozik A."/>
            <person name="Arikit S."/>
            <person name="Song C."/>
            <person name="Xia L."/>
            <person name="Froenicke L."/>
            <person name="Lavelle D.O."/>
            <person name="Truco M.J."/>
            <person name="Xia R."/>
            <person name="Zhu S."/>
            <person name="Xu C."/>
            <person name="Xu H."/>
            <person name="Xu X."/>
            <person name="Cox K."/>
            <person name="Korf I."/>
            <person name="Meyers B.C."/>
            <person name="Michelmore R.W."/>
        </authorList>
    </citation>
    <scope>NUCLEOTIDE SEQUENCE [LARGE SCALE GENOMIC DNA]</scope>
    <source>
        <strain evidence="3">cv. Salinas</strain>
        <tissue evidence="2">Seedlings</tissue>
    </source>
</reference>
<accession>A0A9R1VSH9</accession>
<dbReference type="InterPro" id="IPR008906">
    <property type="entry name" value="HATC_C_dom"/>
</dbReference>
<dbReference type="GO" id="GO:0046983">
    <property type="term" value="F:protein dimerization activity"/>
    <property type="evidence" value="ECO:0007669"/>
    <property type="project" value="InterPro"/>
</dbReference>
<proteinExistence type="predicted"/>
<dbReference type="InterPro" id="IPR012337">
    <property type="entry name" value="RNaseH-like_sf"/>
</dbReference>
<feature type="domain" description="HAT C-terminal dimerisation" evidence="1">
    <location>
        <begin position="38"/>
        <end position="109"/>
    </location>
</feature>
<name>A0A9R1VSH9_LACSA</name>
<gene>
    <name evidence="2" type="ORF">LSAT_V11C400226420</name>
</gene>
<comment type="caution">
    <text evidence="2">The sequence shown here is derived from an EMBL/GenBank/DDBJ whole genome shotgun (WGS) entry which is preliminary data.</text>
</comment>
<evidence type="ECO:0000259" key="1">
    <source>
        <dbReference type="Pfam" id="PF05699"/>
    </source>
</evidence>
<dbReference type="Proteomes" id="UP000235145">
    <property type="component" value="Unassembled WGS sequence"/>
</dbReference>
<evidence type="ECO:0000313" key="3">
    <source>
        <dbReference type="Proteomes" id="UP000235145"/>
    </source>
</evidence>
<dbReference type="Pfam" id="PF05699">
    <property type="entry name" value="Dimer_Tnp_hAT"/>
    <property type="match status" value="1"/>
</dbReference>
<protein>
    <recommendedName>
        <fullName evidence="1">HAT C-terminal dimerisation domain-containing protein</fullName>
    </recommendedName>
</protein>